<evidence type="ECO:0000259" key="8">
    <source>
        <dbReference type="PROSITE" id="PS50011"/>
    </source>
</evidence>
<dbReference type="Gene3D" id="1.10.510.10">
    <property type="entry name" value="Transferase(Phosphotransferase) domain 1"/>
    <property type="match status" value="1"/>
</dbReference>
<evidence type="ECO:0000313" key="10">
    <source>
        <dbReference type="EMBL" id="WJW69444.1"/>
    </source>
</evidence>
<dbReference type="Proteomes" id="UP000521676">
    <property type="component" value="Unassembled WGS sequence"/>
</dbReference>
<dbReference type="InterPro" id="IPR045269">
    <property type="entry name" value="Atg1-like"/>
</dbReference>
<dbReference type="PANTHER" id="PTHR24348:SF22">
    <property type="entry name" value="NON-SPECIFIC SERINE_THREONINE PROTEIN KINASE"/>
    <property type="match status" value="1"/>
</dbReference>
<keyword evidence="7" id="KW-1133">Transmembrane helix</keyword>
<dbReference type="GO" id="GO:0016020">
    <property type="term" value="C:membrane"/>
    <property type="evidence" value="ECO:0007669"/>
    <property type="project" value="TreeGrafter"/>
</dbReference>
<dbReference type="EMBL" id="JACATZ010000003">
    <property type="protein sequence ID" value="NWJ47533.1"/>
    <property type="molecule type" value="Genomic_DNA"/>
</dbReference>
<dbReference type="PROSITE" id="PS50011">
    <property type="entry name" value="PROTEIN_KINASE_DOM"/>
    <property type="match status" value="1"/>
</dbReference>
<dbReference type="CDD" id="cd14014">
    <property type="entry name" value="STKc_PknB_like"/>
    <property type="match status" value="1"/>
</dbReference>
<dbReference type="PANTHER" id="PTHR24348">
    <property type="entry name" value="SERINE/THREONINE-PROTEIN KINASE UNC-51-RELATED"/>
    <property type="match status" value="1"/>
</dbReference>
<keyword evidence="7" id="KW-0812">Transmembrane</keyword>
<reference evidence="9 11" key="1">
    <citation type="submission" date="2020-06" db="EMBL/GenBank/DDBJ databases">
        <title>Anoxygenic phototrophic Chloroflexota member uses a Type I reaction center.</title>
        <authorList>
            <person name="Tsuji J.M."/>
            <person name="Shaw N.A."/>
            <person name="Nagashima S."/>
            <person name="Venkiteswaran J."/>
            <person name="Schiff S.L."/>
            <person name="Hanada S."/>
            <person name="Tank M."/>
            <person name="Neufeld J.D."/>
        </authorList>
    </citation>
    <scope>NUCLEOTIDE SEQUENCE [LARGE SCALE GENOMIC DNA]</scope>
    <source>
        <strain evidence="9">L227-S17</strain>
    </source>
</reference>
<dbReference type="Proteomes" id="UP001431572">
    <property type="component" value="Chromosome 2"/>
</dbReference>
<gene>
    <name evidence="9" type="ORF">HXX08_16870</name>
    <name evidence="10" type="ORF">OZ401_003056</name>
</gene>
<dbReference type="PROSITE" id="PS00108">
    <property type="entry name" value="PROTEIN_KINASE_ST"/>
    <property type="match status" value="1"/>
</dbReference>
<dbReference type="InterPro" id="IPR017441">
    <property type="entry name" value="Protein_kinase_ATP_BS"/>
</dbReference>
<feature type="transmembrane region" description="Helical" evidence="7">
    <location>
        <begin position="350"/>
        <end position="371"/>
    </location>
</feature>
<evidence type="ECO:0000256" key="5">
    <source>
        <dbReference type="PROSITE-ProRule" id="PRU10141"/>
    </source>
</evidence>
<evidence type="ECO:0000256" key="1">
    <source>
        <dbReference type="ARBA" id="ARBA00022679"/>
    </source>
</evidence>
<dbReference type="RefSeq" id="WP_341471328.1">
    <property type="nucleotide sequence ID" value="NZ_CP128400.1"/>
</dbReference>
<feature type="binding site" evidence="5">
    <location>
        <position position="44"/>
    </location>
    <ligand>
        <name>ATP</name>
        <dbReference type="ChEBI" id="CHEBI:30616"/>
    </ligand>
</feature>
<evidence type="ECO:0000256" key="7">
    <source>
        <dbReference type="SAM" id="Phobius"/>
    </source>
</evidence>
<dbReference type="GO" id="GO:0004674">
    <property type="term" value="F:protein serine/threonine kinase activity"/>
    <property type="evidence" value="ECO:0007669"/>
    <property type="project" value="UniProtKB-KW"/>
</dbReference>
<evidence type="ECO:0000313" key="12">
    <source>
        <dbReference type="Proteomes" id="UP001431572"/>
    </source>
</evidence>
<evidence type="ECO:0000256" key="2">
    <source>
        <dbReference type="ARBA" id="ARBA00022741"/>
    </source>
</evidence>
<feature type="compositionally biased region" description="Low complexity" evidence="6">
    <location>
        <begin position="561"/>
        <end position="580"/>
    </location>
</feature>
<keyword evidence="12" id="KW-1185">Reference proteome</keyword>
<sequence>MSDQLKLGSTILNKYLIDSIIGTGGFGAVYKAYDLKLKRWAAIKTLLYTQSRLDNRYGVGAFEEFLSRFQREATVSSYFTQNPNIITVYGLEEDEDGDYYLILEFVEGGSLTDYIRNNKKLTIEETCAVTLDLSRALVDIHNHPADIVHRDLKPSNILLRKNGQALIADFGIAQVGHESQRTTIGARHPGSLPYMSPEQAKEYSYLSPTSDLYSLGLIIYEMLTGMLYAKYKRMPPSSVNPEVPAWLDDLVTRLLSILPEERLQKAEEISHLLLENIPELEKFRIIPHSSAPVTPPIEAIRTTPLEGAVNNELPTIDISDKKLPETLTETIALSKQPTALPTTDKRRPNFIWVGAITAVILFLGIVGVLLAGNGQNNNNLTATIAAAVESTSKTTSTVTDNTTLSISNINTVATMPLTDSVTATEIPSTPTPGPSLIIFGVGTTQRGDVETVQPADATDTFTLGSEAFGYINFDGGRPDLDKVELSIISDSVTRTPITITITKKSGFQILSLGKLELGSYRIELRYNGQLLPNQPQFKVVAPPTTVAIPTQRPVNQQPLQTTTAPTPRTTAPIPAPTTKTVCPPGQC</sequence>
<dbReference type="GO" id="GO:0005524">
    <property type="term" value="F:ATP binding"/>
    <property type="evidence" value="ECO:0007669"/>
    <property type="project" value="UniProtKB-UniRule"/>
</dbReference>
<evidence type="ECO:0000256" key="6">
    <source>
        <dbReference type="SAM" id="MobiDB-lite"/>
    </source>
</evidence>
<protein>
    <submittedName>
        <fullName evidence="9">Serine/threonine protein kinase</fullName>
    </submittedName>
</protein>
<dbReference type="SMART" id="SM00220">
    <property type="entry name" value="S_TKc"/>
    <property type="match status" value="1"/>
</dbReference>
<dbReference type="AlphaFoldDB" id="A0A8T7M643"/>
<proteinExistence type="predicted"/>
<dbReference type="SUPFAM" id="SSF56112">
    <property type="entry name" value="Protein kinase-like (PK-like)"/>
    <property type="match status" value="1"/>
</dbReference>
<feature type="region of interest" description="Disordered" evidence="6">
    <location>
        <begin position="555"/>
        <end position="587"/>
    </location>
</feature>
<evidence type="ECO:0000313" key="9">
    <source>
        <dbReference type="EMBL" id="NWJ47533.1"/>
    </source>
</evidence>
<accession>A0A8T7M643</accession>
<keyword evidence="2 5" id="KW-0547">Nucleotide-binding</keyword>
<dbReference type="GO" id="GO:0005829">
    <property type="term" value="C:cytosol"/>
    <property type="evidence" value="ECO:0007669"/>
    <property type="project" value="TreeGrafter"/>
</dbReference>
<feature type="domain" description="Protein kinase" evidence="8">
    <location>
        <begin position="15"/>
        <end position="274"/>
    </location>
</feature>
<organism evidence="9 11">
    <name type="scientific">Candidatus Chlorohelix allophototropha</name>
    <dbReference type="NCBI Taxonomy" id="3003348"/>
    <lineage>
        <taxon>Bacteria</taxon>
        <taxon>Bacillati</taxon>
        <taxon>Chloroflexota</taxon>
        <taxon>Chloroflexia</taxon>
        <taxon>Candidatus Chloroheliales</taxon>
        <taxon>Candidatus Chloroheliaceae</taxon>
        <taxon>Candidatus Chlorohelix</taxon>
    </lineage>
</organism>
<name>A0A8T7M643_9CHLR</name>
<dbReference type="GO" id="GO:0005776">
    <property type="term" value="C:autophagosome"/>
    <property type="evidence" value="ECO:0007669"/>
    <property type="project" value="TreeGrafter"/>
</dbReference>
<evidence type="ECO:0000256" key="4">
    <source>
        <dbReference type="ARBA" id="ARBA00022840"/>
    </source>
</evidence>
<dbReference type="InterPro" id="IPR008271">
    <property type="entry name" value="Ser/Thr_kinase_AS"/>
</dbReference>
<dbReference type="GO" id="GO:0000407">
    <property type="term" value="C:phagophore assembly site"/>
    <property type="evidence" value="ECO:0007669"/>
    <property type="project" value="TreeGrafter"/>
</dbReference>
<keyword evidence="4 5" id="KW-0067">ATP-binding</keyword>
<keyword evidence="1" id="KW-0808">Transferase</keyword>
<reference evidence="10" key="2">
    <citation type="journal article" date="2024" name="Nature">
        <title>Anoxygenic phototroph of the Chloroflexota uses a type I reaction centre.</title>
        <authorList>
            <person name="Tsuji J.M."/>
            <person name="Shaw N.A."/>
            <person name="Nagashima S."/>
            <person name="Venkiteswaran J.J."/>
            <person name="Schiff S.L."/>
            <person name="Watanabe T."/>
            <person name="Fukui M."/>
            <person name="Hanada S."/>
            <person name="Tank M."/>
            <person name="Neufeld J.D."/>
        </authorList>
    </citation>
    <scope>NUCLEOTIDE SEQUENCE</scope>
    <source>
        <strain evidence="10">L227-S17</strain>
    </source>
</reference>
<keyword evidence="3 9" id="KW-0418">Kinase</keyword>
<dbReference type="Pfam" id="PF00069">
    <property type="entry name" value="Pkinase"/>
    <property type="match status" value="1"/>
</dbReference>
<keyword evidence="9" id="KW-0723">Serine/threonine-protein kinase</keyword>
<dbReference type="InterPro" id="IPR000719">
    <property type="entry name" value="Prot_kinase_dom"/>
</dbReference>
<dbReference type="EMBL" id="CP128400">
    <property type="protein sequence ID" value="WJW69444.1"/>
    <property type="molecule type" value="Genomic_DNA"/>
</dbReference>
<evidence type="ECO:0000256" key="3">
    <source>
        <dbReference type="ARBA" id="ARBA00022777"/>
    </source>
</evidence>
<evidence type="ECO:0000313" key="11">
    <source>
        <dbReference type="Proteomes" id="UP000521676"/>
    </source>
</evidence>
<dbReference type="PROSITE" id="PS00107">
    <property type="entry name" value="PROTEIN_KINASE_ATP"/>
    <property type="match status" value="1"/>
</dbReference>
<dbReference type="InterPro" id="IPR011009">
    <property type="entry name" value="Kinase-like_dom_sf"/>
</dbReference>
<keyword evidence="7" id="KW-0472">Membrane</keyword>